<reference evidence="2" key="1">
    <citation type="submission" date="2023-02" db="EMBL/GenBank/DDBJ databases">
        <title>Nocardiopsis ansamitocini NBRC 112285.</title>
        <authorList>
            <person name="Ichikawa N."/>
            <person name="Sato H."/>
            <person name="Tonouchi N."/>
        </authorList>
    </citation>
    <scope>NUCLEOTIDE SEQUENCE</scope>
    <source>
        <strain evidence="2">NBRC 112285</strain>
    </source>
</reference>
<sequence length="145" mass="15621">MLAARCDSLVAWEGAETAVVRAQEHLRGAEHVHLAQGRIPQDWPSGDFDLVVLSELLYYFDGTDLDAVLSRTVSALRPGATLLAVHWRHEVVEHVRTGDDVHAALGSLPGLVRVVGHVETDFVLDVFEAPGPGGARSVAQREGLA</sequence>
<feature type="domain" description="Methyltransferase" evidence="1">
    <location>
        <begin position="2"/>
        <end position="79"/>
    </location>
</feature>
<dbReference type="InterPro" id="IPR029063">
    <property type="entry name" value="SAM-dependent_MTases_sf"/>
</dbReference>
<accession>A0A9W6P6W8</accession>
<dbReference type="Gene3D" id="3.40.50.150">
    <property type="entry name" value="Vaccinia Virus protein VP39"/>
    <property type="match status" value="1"/>
</dbReference>
<dbReference type="InterPro" id="IPR041698">
    <property type="entry name" value="Methyltransf_25"/>
</dbReference>
<comment type="caution">
    <text evidence="2">The sequence shown here is derived from an EMBL/GenBank/DDBJ whole genome shotgun (WGS) entry which is preliminary data.</text>
</comment>
<evidence type="ECO:0000313" key="2">
    <source>
        <dbReference type="EMBL" id="GLU48580.1"/>
    </source>
</evidence>
<dbReference type="Pfam" id="PF13649">
    <property type="entry name" value="Methyltransf_25"/>
    <property type="match status" value="1"/>
</dbReference>
<keyword evidence="3" id="KW-1185">Reference proteome</keyword>
<evidence type="ECO:0000259" key="1">
    <source>
        <dbReference type="Pfam" id="PF13649"/>
    </source>
</evidence>
<dbReference type="Proteomes" id="UP001165092">
    <property type="component" value="Unassembled WGS sequence"/>
</dbReference>
<gene>
    <name evidence="2" type="ORF">Nans01_29310</name>
</gene>
<organism evidence="2 3">
    <name type="scientific">Nocardiopsis ansamitocini</name>
    <dbReference type="NCBI Taxonomy" id="1670832"/>
    <lineage>
        <taxon>Bacteria</taxon>
        <taxon>Bacillati</taxon>
        <taxon>Actinomycetota</taxon>
        <taxon>Actinomycetes</taxon>
        <taxon>Streptosporangiales</taxon>
        <taxon>Nocardiopsidaceae</taxon>
        <taxon>Nocardiopsis</taxon>
    </lineage>
</organism>
<proteinExistence type="predicted"/>
<dbReference type="SUPFAM" id="SSF53335">
    <property type="entry name" value="S-adenosyl-L-methionine-dependent methyltransferases"/>
    <property type="match status" value="1"/>
</dbReference>
<name>A0A9W6P6W8_9ACTN</name>
<dbReference type="AlphaFoldDB" id="A0A9W6P6W8"/>
<protein>
    <recommendedName>
        <fullName evidence="1">Methyltransferase domain-containing protein</fullName>
    </recommendedName>
</protein>
<evidence type="ECO:0000313" key="3">
    <source>
        <dbReference type="Proteomes" id="UP001165092"/>
    </source>
</evidence>
<dbReference type="EMBL" id="BSQG01000004">
    <property type="protein sequence ID" value="GLU48580.1"/>
    <property type="molecule type" value="Genomic_DNA"/>
</dbReference>